<dbReference type="PANTHER" id="PTHR32439">
    <property type="entry name" value="FERREDOXIN--NITRITE REDUCTASE, CHLOROPLASTIC"/>
    <property type="match status" value="1"/>
</dbReference>
<feature type="domain" description="Nitrite/sulphite reductase 4Fe-4S" evidence="7">
    <location>
        <begin position="527"/>
        <end position="665"/>
    </location>
</feature>
<evidence type="ECO:0000313" key="9">
    <source>
        <dbReference type="EMBL" id="SCB36147.1"/>
    </source>
</evidence>
<evidence type="ECO:0000313" key="10">
    <source>
        <dbReference type="Proteomes" id="UP000186228"/>
    </source>
</evidence>
<dbReference type="InterPro" id="IPR021270">
    <property type="entry name" value="DUF2849"/>
</dbReference>
<dbReference type="InterPro" id="IPR036136">
    <property type="entry name" value="Nit/Sulf_reduc_fer-like_dom_sf"/>
</dbReference>
<protein>
    <submittedName>
        <fullName evidence="9">Sulfite reductase (NADPH) hemoprotein beta-component</fullName>
    </submittedName>
</protein>
<reference evidence="10" key="1">
    <citation type="submission" date="2016-08" db="EMBL/GenBank/DDBJ databases">
        <authorList>
            <person name="Varghese N."/>
            <person name="Submissions Spin"/>
        </authorList>
    </citation>
    <scope>NUCLEOTIDE SEQUENCE [LARGE SCALE GENOMIC DNA]</scope>
    <source>
        <strain evidence="10">CCBAU 57015</strain>
    </source>
</reference>
<dbReference type="Pfam" id="PF01077">
    <property type="entry name" value="NIR_SIR"/>
    <property type="match status" value="2"/>
</dbReference>
<dbReference type="InterPro" id="IPR051329">
    <property type="entry name" value="NIR_SIR_4Fe-4S"/>
</dbReference>
<dbReference type="EMBL" id="FMAC01000013">
    <property type="protein sequence ID" value="SCB36147.1"/>
    <property type="molecule type" value="Genomic_DNA"/>
</dbReference>
<dbReference type="Proteomes" id="UP000186228">
    <property type="component" value="Unassembled WGS sequence"/>
</dbReference>
<evidence type="ECO:0000259" key="7">
    <source>
        <dbReference type="Pfam" id="PF01077"/>
    </source>
</evidence>
<keyword evidence="4" id="KW-0560">Oxidoreductase</keyword>
<dbReference type="Gene3D" id="3.90.480.10">
    <property type="entry name" value="Sulfite Reductase Hemoprotein,Domain 2"/>
    <property type="match status" value="1"/>
</dbReference>
<keyword evidence="5" id="KW-0408">Iron</keyword>
<feature type="domain" description="Nitrite/Sulfite reductase ferredoxin-like" evidence="8">
    <location>
        <begin position="465"/>
        <end position="515"/>
    </location>
</feature>
<dbReference type="RefSeq" id="WP_075856239.1">
    <property type="nucleotide sequence ID" value="NZ_FMAC01000013.1"/>
</dbReference>
<evidence type="ECO:0000256" key="1">
    <source>
        <dbReference type="ARBA" id="ARBA00022485"/>
    </source>
</evidence>
<dbReference type="SUPFAM" id="SSF56014">
    <property type="entry name" value="Nitrite and sulphite reductase 4Fe-4S domain-like"/>
    <property type="match status" value="2"/>
</dbReference>
<gene>
    <name evidence="9" type="ORF">GA0061100_11311</name>
</gene>
<dbReference type="SUPFAM" id="SSF55124">
    <property type="entry name" value="Nitrite/Sulfite reductase N-terminal domain-like"/>
    <property type="match status" value="2"/>
</dbReference>
<name>A0A1C3W7H5_9HYPH</name>
<accession>A0A1C3W7H5</accession>
<dbReference type="GO" id="GO:0020037">
    <property type="term" value="F:heme binding"/>
    <property type="evidence" value="ECO:0007669"/>
    <property type="project" value="InterPro"/>
</dbReference>
<keyword evidence="6" id="KW-0411">Iron-sulfur</keyword>
<dbReference type="InterPro" id="IPR006067">
    <property type="entry name" value="NO2/SO3_Rdtase_4Fe4S_dom"/>
</dbReference>
<dbReference type="STRING" id="52131.GA0061100_11311"/>
<feature type="domain" description="Nitrite/sulphite reductase 4Fe-4S" evidence="7">
    <location>
        <begin position="237"/>
        <end position="389"/>
    </location>
</feature>
<evidence type="ECO:0000259" key="8">
    <source>
        <dbReference type="Pfam" id="PF03460"/>
    </source>
</evidence>
<dbReference type="Pfam" id="PF03460">
    <property type="entry name" value="NIR_SIR_ferr"/>
    <property type="match status" value="2"/>
</dbReference>
<evidence type="ECO:0000256" key="2">
    <source>
        <dbReference type="ARBA" id="ARBA00022617"/>
    </source>
</evidence>
<evidence type="ECO:0000256" key="6">
    <source>
        <dbReference type="ARBA" id="ARBA00023014"/>
    </source>
</evidence>
<dbReference type="Pfam" id="PF11011">
    <property type="entry name" value="DUF2849"/>
    <property type="match status" value="1"/>
</dbReference>
<dbReference type="InterPro" id="IPR045854">
    <property type="entry name" value="NO2/SO3_Rdtase_4Fe4S_sf"/>
</dbReference>
<evidence type="ECO:0000256" key="3">
    <source>
        <dbReference type="ARBA" id="ARBA00022723"/>
    </source>
</evidence>
<dbReference type="GO" id="GO:0046872">
    <property type="term" value="F:metal ion binding"/>
    <property type="evidence" value="ECO:0007669"/>
    <property type="project" value="UniProtKB-KW"/>
</dbReference>
<dbReference type="PANTHER" id="PTHR32439:SF9">
    <property type="entry name" value="BLR3264 PROTEIN"/>
    <property type="match status" value="1"/>
</dbReference>
<keyword evidence="2" id="KW-0349">Heme</keyword>
<evidence type="ECO:0000256" key="4">
    <source>
        <dbReference type="ARBA" id="ARBA00023002"/>
    </source>
</evidence>
<proteinExistence type="predicted"/>
<dbReference type="InterPro" id="IPR005117">
    <property type="entry name" value="NiRdtase/SiRdtase_haem-b_fer"/>
</dbReference>
<evidence type="ECO:0000256" key="5">
    <source>
        <dbReference type="ARBA" id="ARBA00023004"/>
    </source>
</evidence>
<keyword evidence="10" id="KW-1185">Reference proteome</keyword>
<sequence length="670" mass="74164">MTQSVVTANRLIDGVVVWLDIADGWSDRLESAAVLDDEAIVISIDRLQTRDHNIAVDIRGIPVDIIDGVPAPKARRERLRSLGPSVRPDLAATAPGARWAATPLPNPPSATSTSPFAGIYRYDEYDRQFLRDRAEQFRNQVNRRLCGELSEDEFKPFRLMNGLYLQLHGYMLRVALPYGVLSASQMRQLAYVARHFDRGYGHFTTRQNIQFNWPRLADTPQILAVLAEADLHAIQTSGNCVRNVTTDHFAGAAAEEVIDPRLYAEILRQWSTDHPEFTYLPRKFKIAITGSPQDRAAVRVHDIGILARRNSDGEPGFQIFAGGGLGRTPIVGIKVRDWLPVRDLLRYVEAILRVYNALGRRDNIYKARIKILIREMKAERFIEMIEEEFAGMPPAYNILEDDIVATVAARFNEPPFLSLAIRAAELDDAMRRDRSFRAWCRTNTHPHRQPGYVSAVISLKPVGGIPGDVSADEMDAIADAADRFSFGEIRVSHEQNVVLPHVRQAELYVLWQSLVAGGLASANVGLVTDIIACPGMDYCSLATARAIPIAQKIAERFADPERQEQIGPLDLNISGCINACGHHHVGHIGLLGVDKNGEEVYQITLGGSADDKASIGSIIGPGVEADAVPDAIEAIVDAYIANRFDNEAFIETYRRLGAAPFKEAVYAGHQ</sequence>
<dbReference type="GO" id="GO:0016491">
    <property type="term" value="F:oxidoreductase activity"/>
    <property type="evidence" value="ECO:0007669"/>
    <property type="project" value="UniProtKB-KW"/>
</dbReference>
<dbReference type="AlphaFoldDB" id="A0A1C3W7H5"/>
<keyword evidence="1" id="KW-0004">4Fe-4S</keyword>
<dbReference type="GO" id="GO:0051539">
    <property type="term" value="F:4 iron, 4 sulfur cluster binding"/>
    <property type="evidence" value="ECO:0007669"/>
    <property type="project" value="UniProtKB-KW"/>
</dbReference>
<organism evidence="9 10">
    <name type="scientific">Rhizobium hainanense</name>
    <dbReference type="NCBI Taxonomy" id="52131"/>
    <lineage>
        <taxon>Bacteria</taxon>
        <taxon>Pseudomonadati</taxon>
        <taxon>Pseudomonadota</taxon>
        <taxon>Alphaproteobacteria</taxon>
        <taxon>Hyphomicrobiales</taxon>
        <taxon>Rhizobiaceae</taxon>
        <taxon>Rhizobium/Agrobacterium group</taxon>
        <taxon>Rhizobium</taxon>
    </lineage>
</organism>
<dbReference type="Gene3D" id="3.30.413.10">
    <property type="entry name" value="Sulfite Reductase Hemoprotein, domain 1"/>
    <property type="match status" value="2"/>
</dbReference>
<dbReference type="OrthoDB" id="9803707at2"/>
<keyword evidence="3" id="KW-0479">Metal-binding</keyword>
<feature type="domain" description="Nitrite/Sulfite reductase ferredoxin-like" evidence="8">
    <location>
        <begin position="168"/>
        <end position="229"/>
    </location>
</feature>